<feature type="domain" description="AAA+ ATPase" evidence="5">
    <location>
        <begin position="188"/>
        <end position="323"/>
    </location>
</feature>
<dbReference type="Gene3D" id="1.10.8.60">
    <property type="match status" value="1"/>
</dbReference>
<dbReference type="FunFam" id="3.40.50.300:FF:001025">
    <property type="entry name" value="ATPase family, AAA domain-containing 2B"/>
    <property type="match status" value="1"/>
</dbReference>
<keyword evidence="3" id="KW-0175">Coiled coil</keyword>
<protein>
    <recommendedName>
        <fullName evidence="5">AAA+ ATPase domain-containing protein</fullName>
    </recommendedName>
</protein>
<dbReference type="InterPro" id="IPR003593">
    <property type="entry name" value="AAA+_ATPase"/>
</dbReference>
<dbReference type="GO" id="GO:0005524">
    <property type="term" value="F:ATP binding"/>
    <property type="evidence" value="ECO:0007669"/>
    <property type="project" value="UniProtKB-KW"/>
</dbReference>
<dbReference type="InterPro" id="IPR041569">
    <property type="entry name" value="AAA_lid_3"/>
</dbReference>
<name>A0A8J2SWS0_9STRA</name>
<dbReference type="OrthoDB" id="5334845at2759"/>
<dbReference type="GO" id="GO:0016887">
    <property type="term" value="F:ATP hydrolysis activity"/>
    <property type="evidence" value="ECO:0007669"/>
    <property type="project" value="InterPro"/>
</dbReference>
<dbReference type="GO" id="GO:0051013">
    <property type="term" value="P:microtubule severing"/>
    <property type="evidence" value="ECO:0007669"/>
    <property type="project" value="TreeGrafter"/>
</dbReference>
<keyword evidence="7" id="KW-1185">Reference proteome</keyword>
<evidence type="ECO:0000256" key="1">
    <source>
        <dbReference type="ARBA" id="ARBA00022741"/>
    </source>
</evidence>
<dbReference type="Pfam" id="PF00004">
    <property type="entry name" value="AAA"/>
    <property type="match status" value="1"/>
</dbReference>
<evidence type="ECO:0000313" key="6">
    <source>
        <dbReference type="EMBL" id="CAH0376007.1"/>
    </source>
</evidence>
<evidence type="ECO:0000256" key="2">
    <source>
        <dbReference type="ARBA" id="ARBA00022840"/>
    </source>
</evidence>
<keyword evidence="2" id="KW-0067">ATP-binding</keyword>
<feature type="compositionally biased region" description="Basic and acidic residues" evidence="4">
    <location>
        <begin position="103"/>
        <end position="134"/>
    </location>
</feature>
<gene>
    <name evidence="6" type="ORF">PECAL_5P05600</name>
</gene>
<dbReference type="InterPro" id="IPR027417">
    <property type="entry name" value="P-loop_NTPase"/>
</dbReference>
<accession>A0A8J2SWS0</accession>
<sequence length="462" mass="51047">MDRDLARALAMFDAEFGRMSLGPARRESPLMPARRGSTDARRNPIPWGAPARRESAGRPWDAPPARRNDGGGRQRTPGGYRGRLAQEGILPADATPKRSSTRKRPDSKGDAKEARAAPPEKRSPRAPAEPKPKPTDPFSRLVEDEMLLNEETTRWEDVGGLEATKQLLTEAAVLPMLIPGFFTGVRTPWRGVLLFGPPGTGKTLLARAVAAQARAAFFSVSPSSLLSKFVGESEKVAKAVYGCARARAPAVVFFDEIDALASRRGAASEHEASRRLKTELLTQIDGITTGASVLTLATSNRPWDLDEAMRRRLERRIYVPPPDATGREAMLKIHTTGLKLAADVDLAELADRLEGYSGADVQLVCRDAAMAPICVEIKILRRVRAESSHRPPRHRRDACSMAWRCRFLTGTRHRRRCARQSRARAPTRSWSCRREGNWRAKSLPLISWAPLKPHLRPSRPGP</sequence>
<evidence type="ECO:0000256" key="3">
    <source>
        <dbReference type="ARBA" id="ARBA00023054"/>
    </source>
</evidence>
<dbReference type="InterPro" id="IPR003959">
    <property type="entry name" value="ATPase_AAA_core"/>
</dbReference>
<comment type="caution">
    <text evidence="6">The sequence shown here is derived from an EMBL/GenBank/DDBJ whole genome shotgun (WGS) entry which is preliminary data.</text>
</comment>
<dbReference type="AlphaFoldDB" id="A0A8J2SWS0"/>
<dbReference type="Pfam" id="PF17862">
    <property type="entry name" value="AAA_lid_3"/>
    <property type="match status" value="1"/>
</dbReference>
<dbReference type="PANTHER" id="PTHR23074">
    <property type="entry name" value="AAA DOMAIN-CONTAINING"/>
    <property type="match status" value="1"/>
</dbReference>
<keyword evidence="1" id="KW-0547">Nucleotide-binding</keyword>
<dbReference type="PANTHER" id="PTHR23074:SF19">
    <property type="entry name" value="KATANIN P60 ATPASE-CONTAINING SUBUNIT A1"/>
    <property type="match status" value="1"/>
</dbReference>
<organism evidence="6 7">
    <name type="scientific">Pelagomonas calceolata</name>
    <dbReference type="NCBI Taxonomy" id="35677"/>
    <lineage>
        <taxon>Eukaryota</taxon>
        <taxon>Sar</taxon>
        <taxon>Stramenopiles</taxon>
        <taxon>Ochrophyta</taxon>
        <taxon>Pelagophyceae</taxon>
        <taxon>Pelagomonadales</taxon>
        <taxon>Pelagomonadaceae</taxon>
        <taxon>Pelagomonas</taxon>
    </lineage>
</organism>
<reference evidence="6" key="1">
    <citation type="submission" date="2021-11" db="EMBL/GenBank/DDBJ databases">
        <authorList>
            <consortium name="Genoscope - CEA"/>
            <person name="William W."/>
        </authorList>
    </citation>
    <scope>NUCLEOTIDE SEQUENCE</scope>
</reference>
<proteinExistence type="predicted"/>
<evidence type="ECO:0000256" key="4">
    <source>
        <dbReference type="SAM" id="MobiDB-lite"/>
    </source>
</evidence>
<dbReference type="GO" id="GO:0015630">
    <property type="term" value="C:microtubule cytoskeleton"/>
    <property type="evidence" value="ECO:0007669"/>
    <property type="project" value="TreeGrafter"/>
</dbReference>
<dbReference type="Proteomes" id="UP000789595">
    <property type="component" value="Unassembled WGS sequence"/>
</dbReference>
<dbReference type="Gene3D" id="3.40.50.300">
    <property type="entry name" value="P-loop containing nucleotide triphosphate hydrolases"/>
    <property type="match status" value="1"/>
</dbReference>
<dbReference type="SMART" id="SM00382">
    <property type="entry name" value="AAA"/>
    <property type="match status" value="1"/>
</dbReference>
<evidence type="ECO:0000259" key="5">
    <source>
        <dbReference type="SMART" id="SM00382"/>
    </source>
</evidence>
<evidence type="ECO:0000313" key="7">
    <source>
        <dbReference type="Proteomes" id="UP000789595"/>
    </source>
</evidence>
<dbReference type="SUPFAM" id="SSF52540">
    <property type="entry name" value="P-loop containing nucleoside triphosphate hydrolases"/>
    <property type="match status" value="1"/>
</dbReference>
<feature type="region of interest" description="Disordered" evidence="4">
    <location>
        <begin position="17"/>
        <end position="140"/>
    </location>
</feature>
<dbReference type="EMBL" id="CAKKNE010000005">
    <property type="protein sequence ID" value="CAH0376007.1"/>
    <property type="molecule type" value="Genomic_DNA"/>
</dbReference>
<dbReference type="InterPro" id="IPR050304">
    <property type="entry name" value="MT-severing_AAA_ATPase"/>
</dbReference>